<keyword evidence="7 9" id="KW-1133">Transmembrane helix</keyword>
<evidence type="ECO:0000256" key="3">
    <source>
        <dbReference type="ARBA" id="ARBA00022448"/>
    </source>
</evidence>
<reference evidence="10 11" key="1">
    <citation type="submission" date="2015-03" db="EMBL/GenBank/DDBJ databases">
        <title>Genome sequence of Variovorax paradoxus TBEA6.</title>
        <authorList>
            <person name="Poehlein A."/>
            <person name="Schuldes J."/>
            <person name="Wuebbeler J.H."/>
            <person name="Hiessl S."/>
            <person name="Steinbuechel A."/>
            <person name="Daniel R."/>
        </authorList>
    </citation>
    <scope>NUCLEOTIDE SEQUENCE [LARGE SCALE GENOMIC DNA]</scope>
    <source>
        <strain evidence="10 11">TBEA6</strain>
    </source>
</reference>
<dbReference type="NCBIfam" id="TIGR01399">
    <property type="entry name" value="hrcV"/>
    <property type="match status" value="1"/>
</dbReference>
<name>A0A0H2LTJ5_VARPD</name>
<feature type="transmembrane region" description="Helical" evidence="9">
    <location>
        <begin position="124"/>
        <end position="143"/>
    </location>
</feature>
<dbReference type="AlphaFoldDB" id="A0A0H2LTJ5"/>
<dbReference type="GO" id="GO:0005886">
    <property type="term" value="C:plasma membrane"/>
    <property type="evidence" value="ECO:0007669"/>
    <property type="project" value="UniProtKB-SubCell"/>
</dbReference>
<feature type="transmembrane region" description="Helical" evidence="9">
    <location>
        <begin position="243"/>
        <end position="269"/>
    </location>
</feature>
<feature type="transmembrane region" description="Helical" evidence="9">
    <location>
        <begin position="290"/>
        <end position="310"/>
    </location>
</feature>
<dbReference type="GO" id="GO:0009306">
    <property type="term" value="P:protein secretion"/>
    <property type="evidence" value="ECO:0007669"/>
    <property type="project" value="InterPro"/>
</dbReference>
<evidence type="ECO:0000256" key="8">
    <source>
        <dbReference type="ARBA" id="ARBA00023136"/>
    </source>
</evidence>
<keyword evidence="8 9" id="KW-0472">Membrane</keyword>
<evidence type="ECO:0000256" key="7">
    <source>
        <dbReference type="ARBA" id="ARBA00022989"/>
    </source>
</evidence>
<evidence type="ECO:0000256" key="1">
    <source>
        <dbReference type="ARBA" id="ARBA00004429"/>
    </source>
</evidence>
<keyword evidence="3" id="KW-0813">Transport</keyword>
<keyword evidence="5" id="KW-0997">Cell inner membrane</keyword>
<dbReference type="Gene3D" id="1.10.8.540">
    <property type="entry name" value="FHIPEP family, domain 3"/>
    <property type="match status" value="1"/>
</dbReference>
<feature type="transmembrane region" description="Helical" evidence="9">
    <location>
        <begin position="28"/>
        <end position="46"/>
    </location>
</feature>
<dbReference type="Gene3D" id="3.40.30.60">
    <property type="entry name" value="FHIPEP family, domain 1"/>
    <property type="match status" value="1"/>
</dbReference>
<evidence type="ECO:0000256" key="5">
    <source>
        <dbReference type="ARBA" id="ARBA00022519"/>
    </source>
</evidence>
<keyword evidence="6 9" id="KW-0812">Transmembrane</keyword>
<dbReference type="PATRIC" id="fig|34073.19.peg.5466"/>
<organism evidence="10 11">
    <name type="scientific">Variovorax paradoxus</name>
    <dbReference type="NCBI Taxonomy" id="34073"/>
    <lineage>
        <taxon>Bacteria</taxon>
        <taxon>Pseudomonadati</taxon>
        <taxon>Pseudomonadota</taxon>
        <taxon>Betaproteobacteria</taxon>
        <taxon>Burkholderiales</taxon>
        <taxon>Comamonadaceae</taxon>
        <taxon>Variovorax</taxon>
    </lineage>
</organism>
<dbReference type="InterPro" id="IPR025505">
    <property type="entry name" value="FHIPEP_CS"/>
</dbReference>
<sequence>MASSPRSFSTYRGGVRDLLGSAGRYNDLLLAGLLVVIVALFVLPLPTALLDLLIASNLAISLVLLIVAMYVPSALSLSTFPSLLLFTTLFRLALNIASTKLILLHAHAGHIIDTFGKLIVGNNVVVGGVVFLIIAIVQFIVIAKGSERVAEVAARFALDAMPGKQMSIDADVRAGVLSSAQAQKRRQMLEQECQLHGAMDGAMKFVKGDAIASIVIALVNILAGIAIGTMMHEMSLGGALQRYAILTVGDGMVSQIPSLLVSIAAGIVITRVSTGERRDTQLADQIGQQLMAHPRALIIAGLAVASFLVVPGFPKWVFGLLAAVLLGLGFAVRMRRQKNQTPGWISHREEADQEDSDGDHAIAAPLAVRLSSGLRGGVDRHALDLHLARVKTSVESDLGPVFPRLQLAYADGLAEHGYQVLVRDVAVTQGTLRPGWRMLDPAEAAAPPAGAEVVEPFGPFARVVWVPDEAAGFKSWNNEEVVGLHLDHAVRRNVRELIGLQEVQRLLHSVQRDAPELAAEVSRVASGQRIAEVLRRLLQEGIPIRNLHAIFECLATWAPKEQDAIALTELVRIDLGRYITSRYVGPNRQLEAILFESSLLERVQNAIERSPRGNLLLLSPAVAQDIREQVRRILGSAATRVVAIASSDVRRYIKTLIEPVAPLLPVLSYQEVDEDVALQPVGWVTNPQAH</sequence>
<dbReference type="PIRSF" id="PIRSF005419">
    <property type="entry name" value="FlhA"/>
    <property type="match status" value="1"/>
</dbReference>
<comment type="caution">
    <text evidence="10">The sequence shown here is derived from an EMBL/GenBank/DDBJ whole genome shotgun (WGS) entry which is preliminary data.</text>
</comment>
<feature type="transmembrane region" description="Helical" evidence="9">
    <location>
        <begin position="52"/>
        <end position="71"/>
    </location>
</feature>
<proteinExistence type="inferred from homology"/>
<comment type="similarity">
    <text evidence="2">Belongs to the FHIPEP (flagella/HR/invasion proteins export pore) family.</text>
</comment>
<dbReference type="PANTHER" id="PTHR30161:SF2">
    <property type="entry name" value="INVASION PROTEIN INVA"/>
    <property type="match status" value="1"/>
</dbReference>
<dbReference type="InterPro" id="IPR006302">
    <property type="entry name" value="T3SS_HrcV"/>
</dbReference>
<dbReference type="PRINTS" id="PR00949">
    <property type="entry name" value="TYPE3IMAPROT"/>
</dbReference>
<dbReference type="RefSeq" id="WP_047786710.1">
    <property type="nucleotide sequence ID" value="NZ_JZWI01000033.1"/>
</dbReference>
<dbReference type="Gene3D" id="3.40.50.12790">
    <property type="entry name" value="FHIPEP family, domain 4"/>
    <property type="match status" value="1"/>
</dbReference>
<dbReference type="Pfam" id="PF00771">
    <property type="entry name" value="FHIPEP"/>
    <property type="match status" value="1"/>
</dbReference>
<keyword evidence="11" id="KW-1185">Reference proteome</keyword>
<dbReference type="InterPro" id="IPR042193">
    <property type="entry name" value="FHIPEP_3"/>
</dbReference>
<feature type="transmembrane region" description="Helical" evidence="9">
    <location>
        <begin position="210"/>
        <end position="231"/>
    </location>
</feature>
<dbReference type="PANTHER" id="PTHR30161">
    <property type="entry name" value="FLAGELLAR EXPORT PROTEIN, MEMBRANE FLHA SUBUNIT-RELATED"/>
    <property type="match status" value="1"/>
</dbReference>
<dbReference type="InterPro" id="IPR042194">
    <property type="entry name" value="FHIPEP_1"/>
</dbReference>
<keyword evidence="4" id="KW-1003">Cell membrane</keyword>
<feature type="transmembrane region" description="Helical" evidence="9">
    <location>
        <begin position="83"/>
        <end position="104"/>
    </location>
</feature>
<dbReference type="InterPro" id="IPR042196">
    <property type="entry name" value="FHIPEP_4"/>
</dbReference>
<dbReference type="PROSITE" id="PS00994">
    <property type="entry name" value="FHIPEP"/>
    <property type="match status" value="1"/>
</dbReference>
<evidence type="ECO:0000313" key="10">
    <source>
        <dbReference type="EMBL" id="KLN53509.1"/>
    </source>
</evidence>
<evidence type="ECO:0000256" key="9">
    <source>
        <dbReference type="SAM" id="Phobius"/>
    </source>
</evidence>
<dbReference type="Proteomes" id="UP000035170">
    <property type="component" value="Unassembled WGS sequence"/>
</dbReference>
<evidence type="ECO:0000256" key="4">
    <source>
        <dbReference type="ARBA" id="ARBA00022475"/>
    </source>
</evidence>
<gene>
    <name evidence="10" type="primary">invA</name>
    <name evidence="10" type="ORF">VPARA_53480</name>
</gene>
<evidence type="ECO:0000313" key="11">
    <source>
        <dbReference type="Proteomes" id="UP000035170"/>
    </source>
</evidence>
<dbReference type="InterPro" id="IPR001712">
    <property type="entry name" value="T3SS_FHIPEP"/>
</dbReference>
<dbReference type="EMBL" id="JZWI01000033">
    <property type="protein sequence ID" value="KLN53509.1"/>
    <property type="molecule type" value="Genomic_DNA"/>
</dbReference>
<accession>A0A0H2LTJ5</accession>
<protein>
    <submittedName>
        <fullName evidence="10">Invasion protein InvA</fullName>
    </submittedName>
</protein>
<evidence type="ECO:0000256" key="2">
    <source>
        <dbReference type="ARBA" id="ARBA00008835"/>
    </source>
</evidence>
<evidence type="ECO:0000256" key="6">
    <source>
        <dbReference type="ARBA" id="ARBA00022692"/>
    </source>
</evidence>
<comment type="subcellular location">
    <subcellularLocation>
        <location evidence="1">Cell inner membrane</location>
        <topology evidence="1">Multi-pass membrane protein</topology>
    </subcellularLocation>
</comment>